<dbReference type="InterPro" id="IPR036390">
    <property type="entry name" value="WH_DNA-bd_sf"/>
</dbReference>
<dbReference type="InterPro" id="IPR016181">
    <property type="entry name" value="Acyl_CoA_acyltransferase"/>
</dbReference>
<dbReference type="PROSITE" id="PS51186">
    <property type="entry name" value="GNAT"/>
    <property type="match status" value="1"/>
</dbReference>
<feature type="domain" description="HTH marR-type" evidence="2">
    <location>
        <begin position="1"/>
        <end position="136"/>
    </location>
</feature>
<evidence type="ECO:0000259" key="3">
    <source>
        <dbReference type="PROSITE" id="PS51186"/>
    </source>
</evidence>
<dbReference type="SUPFAM" id="SSF46785">
    <property type="entry name" value="Winged helix' DNA-binding domain"/>
    <property type="match status" value="1"/>
</dbReference>
<dbReference type="Proteomes" id="UP000257004">
    <property type="component" value="Unassembled WGS sequence"/>
</dbReference>
<feature type="domain" description="N-acetyltransferase" evidence="3">
    <location>
        <begin position="148"/>
        <end position="304"/>
    </location>
</feature>
<dbReference type="InterPro" id="IPR000835">
    <property type="entry name" value="HTH_MarR-typ"/>
</dbReference>
<dbReference type="OrthoDB" id="5419426at2"/>
<evidence type="ECO:0000259" key="2">
    <source>
        <dbReference type="PROSITE" id="PS50995"/>
    </source>
</evidence>
<comment type="caution">
    <text evidence="4">The sequence shown here is derived from an EMBL/GenBank/DDBJ whole genome shotgun (WGS) entry which is preliminary data.</text>
</comment>
<sequence length="307" mass="35871">MSTTTSKIRSFNRFYTAHLDILSQHYLDSEYSLTEIRILYEISESKIITAQKITEILNLDKGYLSRILKRFLKENLIVKVASAEDKRAFNIKLSDTGNELLSILNTKSENKIEGKIEKLNTSEKEILVDSMNTVRNLLTENKIAREDITYRHEITPGDVGYIIYLHGAIYGKEYHFSSDFEKYVIKTFYDFLEKYSPEKDRIWMAEHNNKIVGCVAIVHQPDGEAQLRWFLLDPAFRGLGIGKRLLTDAVDFCKEKNFKNVFLLTTSMQDKALQMYKMIGFKLTQSEKVEEWGKTFYEERYDLKLSK</sequence>
<keyword evidence="5" id="KW-1185">Reference proteome</keyword>
<protein>
    <submittedName>
        <fullName evidence="4">MarR family transcriptional regulator with acetyltransferase activity</fullName>
    </submittedName>
</protein>
<keyword evidence="1 4" id="KW-0808">Transferase</keyword>
<dbReference type="SMART" id="SM00347">
    <property type="entry name" value="HTH_MARR"/>
    <property type="match status" value="1"/>
</dbReference>
<dbReference type="GO" id="GO:0008080">
    <property type="term" value="F:N-acetyltransferase activity"/>
    <property type="evidence" value="ECO:0007669"/>
    <property type="project" value="InterPro"/>
</dbReference>
<dbReference type="Gene3D" id="3.40.630.30">
    <property type="match status" value="1"/>
</dbReference>
<evidence type="ECO:0000313" key="5">
    <source>
        <dbReference type="Proteomes" id="UP000257004"/>
    </source>
</evidence>
<proteinExistence type="predicted"/>
<dbReference type="PANTHER" id="PTHR13947">
    <property type="entry name" value="GNAT FAMILY N-ACETYLTRANSFERASE"/>
    <property type="match status" value="1"/>
</dbReference>
<dbReference type="Gene3D" id="1.10.10.10">
    <property type="entry name" value="Winged helix-like DNA-binding domain superfamily/Winged helix DNA-binding domain"/>
    <property type="match status" value="1"/>
</dbReference>
<dbReference type="InterPro" id="IPR050769">
    <property type="entry name" value="NAT_camello-type"/>
</dbReference>
<accession>A0A3D9FJI7</accession>
<dbReference type="PROSITE" id="PS50995">
    <property type="entry name" value="HTH_MARR_2"/>
    <property type="match status" value="1"/>
</dbReference>
<dbReference type="Pfam" id="PF01047">
    <property type="entry name" value="MarR"/>
    <property type="match status" value="1"/>
</dbReference>
<dbReference type="AlphaFoldDB" id="A0A3D9FJI7"/>
<evidence type="ECO:0000313" key="4">
    <source>
        <dbReference type="EMBL" id="RED19014.1"/>
    </source>
</evidence>
<dbReference type="Pfam" id="PF00583">
    <property type="entry name" value="Acetyltransf_1"/>
    <property type="match status" value="1"/>
</dbReference>
<dbReference type="InterPro" id="IPR036388">
    <property type="entry name" value="WH-like_DNA-bd_sf"/>
</dbReference>
<gene>
    <name evidence="4" type="ORF">BD847_4035</name>
</gene>
<dbReference type="CDD" id="cd04301">
    <property type="entry name" value="NAT_SF"/>
    <property type="match status" value="1"/>
</dbReference>
<dbReference type="PANTHER" id="PTHR13947:SF37">
    <property type="entry name" value="LD18367P"/>
    <property type="match status" value="1"/>
</dbReference>
<dbReference type="SUPFAM" id="SSF55729">
    <property type="entry name" value="Acyl-CoA N-acyltransferases (Nat)"/>
    <property type="match status" value="1"/>
</dbReference>
<dbReference type="EMBL" id="QRDQ01000013">
    <property type="protein sequence ID" value="RED19014.1"/>
    <property type="molecule type" value="Genomic_DNA"/>
</dbReference>
<name>A0A3D9FJI7_9FLAO</name>
<dbReference type="GO" id="GO:0003700">
    <property type="term" value="F:DNA-binding transcription factor activity"/>
    <property type="evidence" value="ECO:0007669"/>
    <property type="project" value="InterPro"/>
</dbReference>
<dbReference type="InterPro" id="IPR000182">
    <property type="entry name" value="GNAT_dom"/>
</dbReference>
<dbReference type="RefSeq" id="WP_115889951.1">
    <property type="nucleotide sequence ID" value="NZ_QRDQ01000013.1"/>
</dbReference>
<evidence type="ECO:0000256" key="1">
    <source>
        <dbReference type="ARBA" id="ARBA00022679"/>
    </source>
</evidence>
<organism evidence="4 5">
    <name type="scientific">Flavobacterium cutihirudinis</name>
    <dbReference type="NCBI Taxonomy" id="1265740"/>
    <lineage>
        <taxon>Bacteria</taxon>
        <taxon>Pseudomonadati</taxon>
        <taxon>Bacteroidota</taxon>
        <taxon>Flavobacteriia</taxon>
        <taxon>Flavobacteriales</taxon>
        <taxon>Flavobacteriaceae</taxon>
        <taxon>Flavobacterium</taxon>
    </lineage>
</organism>
<reference evidence="4 5" key="1">
    <citation type="submission" date="2018-07" db="EMBL/GenBank/DDBJ databases">
        <title>Genomic Encyclopedia of Archaeal and Bacterial Type Strains, Phase II (KMG-II): from individual species to whole genera.</title>
        <authorList>
            <person name="Goeker M."/>
        </authorList>
    </citation>
    <scope>NUCLEOTIDE SEQUENCE [LARGE SCALE GENOMIC DNA]</scope>
    <source>
        <strain evidence="4 5">DSM 25795</strain>
    </source>
</reference>